<dbReference type="InterPro" id="IPR002781">
    <property type="entry name" value="TM_pro_TauE-like"/>
</dbReference>
<comment type="similarity">
    <text evidence="2 8">Belongs to the 4-toluene sulfonate uptake permease (TSUP) (TC 2.A.102) family.</text>
</comment>
<proteinExistence type="inferred from homology"/>
<feature type="transmembrane region" description="Helical" evidence="8">
    <location>
        <begin position="43"/>
        <end position="60"/>
    </location>
</feature>
<reference evidence="9 10" key="1">
    <citation type="submission" date="2016-10" db="EMBL/GenBank/DDBJ databases">
        <title>Draft genome sequences of four alkaliphilic bacteria belonging to the Anaerobacillus genus.</title>
        <authorList>
            <person name="Bassil N.M."/>
            <person name="Lloyd J.R."/>
        </authorList>
    </citation>
    <scope>NUCLEOTIDE SEQUENCE [LARGE SCALE GENOMIC DNA]</scope>
    <source>
        <strain evidence="9 10">DSM 22531</strain>
    </source>
</reference>
<evidence type="ECO:0000256" key="8">
    <source>
        <dbReference type="RuleBase" id="RU363041"/>
    </source>
</evidence>
<keyword evidence="7 8" id="KW-0472">Membrane</keyword>
<dbReference type="Proteomes" id="UP000180057">
    <property type="component" value="Unassembled WGS sequence"/>
</dbReference>
<feature type="transmembrane region" description="Helical" evidence="8">
    <location>
        <begin position="129"/>
        <end position="158"/>
    </location>
</feature>
<evidence type="ECO:0000256" key="7">
    <source>
        <dbReference type="ARBA" id="ARBA00023136"/>
    </source>
</evidence>
<keyword evidence="4 8" id="KW-1003">Cell membrane</keyword>
<evidence type="ECO:0000256" key="2">
    <source>
        <dbReference type="ARBA" id="ARBA00009142"/>
    </source>
</evidence>
<feature type="transmembrane region" description="Helical" evidence="8">
    <location>
        <begin position="224"/>
        <end position="243"/>
    </location>
</feature>
<dbReference type="RefSeq" id="WP_071390349.1">
    <property type="nucleotide sequence ID" value="NZ_MLQS01000019.1"/>
</dbReference>
<feature type="transmembrane region" description="Helical" evidence="8">
    <location>
        <begin position="66"/>
        <end position="89"/>
    </location>
</feature>
<dbReference type="OrthoDB" id="2880944at2"/>
<evidence type="ECO:0000256" key="3">
    <source>
        <dbReference type="ARBA" id="ARBA00022448"/>
    </source>
</evidence>
<dbReference type="EMBL" id="MLQS01000019">
    <property type="protein sequence ID" value="OIJ19303.1"/>
    <property type="molecule type" value="Genomic_DNA"/>
</dbReference>
<dbReference type="PANTHER" id="PTHR30269">
    <property type="entry name" value="TRANSMEMBRANE PROTEIN YFCA"/>
    <property type="match status" value="1"/>
</dbReference>
<feature type="transmembrane region" description="Helical" evidence="8">
    <location>
        <begin position="195"/>
        <end position="217"/>
    </location>
</feature>
<evidence type="ECO:0000313" key="10">
    <source>
        <dbReference type="Proteomes" id="UP000180057"/>
    </source>
</evidence>
<accession>A0A1S2M4B3</accession>
<evidence type="ECO:0000256" key="1">
    <source>
        <dbReference type="ARBA" id="ARBA00004651"/>
    </source>
</evidence>
<dbReference type="Pfam" id="PF01925">
    <property type="entry name" value="TauE"/>
    <property type="match status" value="1"/>
</dbReference>
<evidence type="ECO:0000313" key="9">
    <source>
        <dbReference type="EMBL" id="OIJ19303.1"/>
    </source>
</evidence>
<protein>
    <recommendedName>
        <fullName evidence="8">Probable membrane transporter protein</fullName>
    </recommendedName>
</protein>
<dbReference type="AlphaFoldDB" id="A0A1S2M4B3"/>
<keyword evidence="5 8" id="KW-0812">Transmembrane</keyword>
<feature type="transmembrane region" description="Helical" evidence="8">
    <location>
        <begin position="101"/>
        <end position="117"/>
    </location>
</feature>
<comment type="subcellular location">
    <subcellularLocation>
        <location evidence="1 8">Cell membrane</location>
        <topology evidence="1 8">Multi-pass membrane protein</topology>
    </subcellularLocation>
</comment>
<dbReference type="GO" id="GO:0005886">
    <property type="term" value="C:plasma membrane"/>
    <property type="evidence" value="ECO:0007669"/>
    <property type="project" value="UniProtKB-SubCell"/>
</dbReference>
<comment type="caution">
    <text evidence="9">The sequence shown here is derived from an EMBL/GenBank/DDBJ whole genome shotgun (WGS) entry which is preliminary data.</text>
</comment>
<dbReference type="STRING" id="472963.BKP45_14205"/>
<evidence type="ECO:0000256" key="6">
    <source>
        <dbReference type="ARBA" id="ARBA00022989"/>
    </source>
</evidence>
<name>A0A1S2M4B3_9BACI</name>
<sequence length="244" mass="27026">MFTELLIIIIIILIGSFIQGVSGFGFGLFAMGFIPLFFSVKESALFVMSLSLVVSASIIFRNYKHIFVKALLIILSASLTGRIIAFFILNAYGEMDFMKKVLGLFLISIVFYLLLSNKEPSAAMLKTPIIPIIFGFFGGFIGGIFAVGGPFFVFYFLLIFKNKYRYSANLQVVFFVNNTFSLILHGVNGDFNSSFLLYFIVGVVTVIIGTTLGLKMFDRLPRGTIKKVAMIIVSLAGLNLIIFS</sequence>
<feature type="transmembrane region" description="Helical" evidence="8">
    <location>
        <begin position="6"/>
        <end position="31"/>
    </location>
</feature>
<organism evidence="9 10">
    <name type="scientific">Anaerobacillus alkalidiazotrophicus</name>
    <dbReference type="NCBI Taxonomy" id="472963"/>
    <lineage>
        <taxon>Bacteria</taxon>
        <taxon>Bacillati</taxon>
        <taxon>Bacillota</taxon>
        <taxon>Bacilli</taxon>
        <taxon>Bacillales</taxon>
        <taxon>Bacillaceae</taxon>
        <taxon>Anaerobacillus</taxon>
    </lineage>
</organism>
<dbReference type="PANTHER" id="PTHR30269:SF37">
    <property type="entry name" value="MEMBRANE TRANSPORTER PROTEIN"/>
    <property type="match status" value="1"/>
</dbReference>
<keyword evidence="3" id="KW-0813">Transport</keyword>
<gene>
    <name evidence="9" type="ORF">BKP45_14205</name>
</gene>
<evidence type="ECO:0000256" key="5">
    <source>
        <dbReference type="ARBA" id="ARBA00022692"/>
    </source>
</evidence>
<keyword evidence="6 8" id="KW-1133">Transmembrane helix</keyword>
<evidence type="ECO:0000256" key="4">
    <source>
        <dbReference type="ARBA" id="ARBA00022475"/>
    </source>
</evidence>
<keyword evidence="10" id="KW-1185">Reference proteome</keyword>
<dbReference type="InterPro" id="IPR052017">
    <property type="entry name" value="TSUP"/>
</dbReference>